<dbReference type="Gene3D" id="3.40.50.1240">
    <property type="entry name" value="Phosphoglycerate mutase-like"/>
    <property type="match status" value="1"/>
</dbReference>
<protein>
    <recommendedName>
        <fullName evidence="4">Histidine phosphatase family protein</fullName>
    </recommendedName>
</protein>
<gene>
    <name evidence="2" type="ORF">GCM10022214_21930</name>
</gene>
<dbReference type="InterPro" id="IPR029033">
    <property type="entry name" value="His_PPase_superfam"/>
</dbReference>
<dbReference type="InterPro" id="IPR013078">
    <property type="entry name" value="His_Pase_superF_clade-1"/>
</dbReference>
<evidence type="ECO:0000313" key="3">
    <source>
        <dbReference type="Proteomes" id="UP001500683"/>
    </source>
</evidence>
<comment type="caution">
    <text evidence="2">The sequence shown here is derived from an EMBL/GenBank/DDBJ whole genome shotgun (WGS) entry which is preliminary data.</text>
</comment>
<dbReference type="RefSeq" id="WP_344944672.1">
    <property type="nucleotide sequence ID" value="NZ_BAAAZG010000012.1"/>
</dbReference>
<keyword evidence="3" id="KW-1185">Reference proteome</keyword>
<dbReference type="SMART" id="SM00855">
    <property type="entry name" value="PGAM"/>
    <property type="match status" value="1"/>
</dbReference>
<organism evidence="2 3">
    <name type="scientific">Actinomadura miaoliensis</name>
    <dbReference type="NCBI Taxonomy" id="430685"/>
    <lineage>
        <taxon>Bacteria</taxon>
        <taxon>Bacillati</taxon>
        <taxon>Actinomycetota</taxon>
        <taxon>Actinomycetes</taxon>
        <taxon>Streptosporangiales</taxon>
        <taxon>Thermomonosporaceae</taxon>
        <taxon>Actinomadura</taxon>
    </lineage>
</organism>
<dbReference type="EMBL" id="BAAAZG010000012">
    <property type="protein sequence ID" value="GAA4067002.1"/>
    <property type="molecule type" value="Genomic_DNA"/>
</dbReference>
<sequence length="253" mass="26350">MTDTSSPHDPGGPDRGTGWNSVTVPPVTTLLLRHGDTPLSPQKRFSGVSEVGLSADGVAQARAAARRLAERGGISAVLSSPLRRARQTAEIVAAGLGRRPVVVDDDLRETDFGAWEGLTFEEVRAAWPDEAAAWSSDPAVAPPGGESFTDTLARLQRVRARVVERLPAGTVLLVSHVGAIKTLVVMALQAPLASMHRMFLDSACLSEIDWFRDGTAVVRAFNDTAHLRAAACGCGSSAAPVPAGGVAAEDAGA</sequence>
<evidence type="ECO:0008006" key="4">
    <source>
        <dbReference type="Google" id="ProtNLM"/>
    </source>
</evidence>
<dbReference type="PANTHER" id="PTHR48100">
    <property type="entry name" value="BROAD-SPECIFICITY PHOSPHATASE YOR283W-RELATED"/>
    <property type="match status" value="1"/>
</dbReference>
<name>A0ABP7VGX6_9ACTN</name>
<dbReference type="SUPFAM" id="SSF53254">
    <property type="entry name" value="Phosphoglycerate mutase-like"/>
    <property type="match status" value="1"/>
</dbReference>
<evidence type="ECO:0000313" key="2">
    <source>
        <dbReference type="EMBL" id="GAA4067002.1"/>
    </source>
</evidence>
<dbReference type="Proteomes" id="UP001500683">
    <property type="component" value="Unassembled WGS sequence"/>
</dbReference>
<dbReference type="PANTHER" id="PTHR48100:SF1">
    <property type="entry name" value="HISTIDINE PHOSPHATASE FAMILY PROTEIN-RELATED"/>
    <property type="match status" value="1"/>
</dbReference>
<accession>A0ABP7VGX6</accession>
<dbReference type="CDD" id="cd07067">
    <property type="entry name" value="HP_PGM_like"/>
    <property type="match status" value="1"/>
</dbReference>
<dbReference type="InterPro" id="IPR050275">
    <property type="entry name" value="PGM_Phosphatase"/>
</dbReference>
<proteinExistence type="predicted"/>
<reference evidence="3" key="1">
    <citation type="journal article" date="2019" name="Int. J. Syst. Evol. Microbiol.">
        <title>The Global Catalogue of Microorganisms (GCM) 10K type strain sequencing project: providing services to taxonomists for standard genome sequencing and annotation.</title>
        <authorList>
            <consortium name="The Broad Institute Genomics Platform"/>
            <consortium name="The Broad Institute Genome Sequencing Center for Infectious Disease"/>
            <person name="Wu L."/>
            <person name="Ma J."/>
        </authorList>
    </citation>
    <scope>NUCLEOTIDE SEQUENCE [LARGE SCALE GENOMIC DNA]</scope>
    <source>
        <strain evidence="3">JCM 16702</strain>
    </source>
</reference>
<dbReference type="Pfam" id="PF00300">
    <property type="entry name" value="His_Phos_1"/>
    <property type="match status" value="1"/>
</dbReference>
<evidence type="ECO:0000256" key="1">
    <source>
        <dbReference type="SAM" id="MobiDB-lite"/>
    </source>
</evidence>
<feature type="region of interest" description="Disordered" evidence="1">
    <location>
        <begin position="1"/>
        <end position="23"/>
    </location>
</feature>